<keyword evidence="3" id="KW-1185">Reference proteome</keyword>
<feature type="compositionally biased region" description="Polar residues" evidence="1">
    <location>
        <begin position="1"/>
        <end position="10"/>
    </location>
</feature>
<dbReference type="Proteomes" id="UP000317650">
    <property type="component" value="Chromosome 6"/>
</dbReference>
<evidence type="ECO:0000313" key="3">
    <source>
        <dbReference type="Proteomes" id="UP000317650"/>
    </source>
</evidence>
<proteinExistence type="predicted"/>
<accession>A0A4S8IR85</accession>
<reference evidence="2 3" key="1">
    <citation type="journal article" date="2019" name="Nat. Plants">
        <title>Genome sequencing of Musa balbisiana reveals subgenome evolution and function divergence in polyploid bananas.</title>
        <authorList>
            <person name="Yao X."/>
        </authorList>
    </citation>
    <scope>NUCLEOTIDE SEQUENCE [LARGE SCALE GENOMIC DNA]</scope>
    <source>
        <strain evidence="3">cv. DH-PKW</strain>
        <tissue evidence="2">Leaves</tissue>
    </source>
</reference>
<dbReference type="EMBL" id="PYDT01000009">
    <property type="protein sequence ID" value="THU51168.1"/>
    <property type="molecule type" value="Genomic_DNA"/>
</dbReference>
<comment type="caution">
    <text evidence="2">The sequence shown here is derived from an EMBL/GenBank/DDBJ whole genome shotgun (WGS) entry which is preliminary data.</text>
</comment>
<gene>
    <name evidence="2" type="ORF">C4D60_Mb06t28170</name>
</gene>
<organism evidence="2 3">
    <name type="scientific">Musa balbisiana</name>
    <name type="common">Banana</name>
    <dbReference type="NCBI Taxonomy" id="52838"/>
    <lineage>
        <taxon>Eukaryota</taxon>
        <taxon>Viridiplantae</taxon>
        <taxon>Streptophyta</taxon>
        <taxon>Embryophyta</taxon>
        <taxon>Tracheophyta</taxon>
        <taxon>Spermatophyta</taxon>
        <taxon>Magnoliopsida</taxon>
        <taxon>Liliopsida</taxon>
        <taxon>Zingiberales</taxon>
        <taxon>Musaceae</taxon>
        <taxon>Musa</taxon>
    </lineage>
</organism>
<evidence type="ECO:0000256" key="1">
    <source>
        <dbReference type="SAM" id="MobiDB-lite"/>
    </source>
</evidence>
<dbReference type="AlphaFoldDB" id="A0A4S8IR85"/>
<feature type="region of interest" description="Disordered" evidence="1">
    <location>
        <begin position="1"/>
        <end position="36"/>
    </location>
</feature>
<sequence length="83" mass="8813">MQLEATQSTGHDGAEGVGAVEDEPRDAELFGDIRSPSVENIGDDAVRTVSLEELLEGSFEHVDGGHEFGGDFGVVEREEVLVA</sequence>
<protein>
    <submittedName>
        <fullName evidence="2">Uncharacterized protein</fullName>
    </submittedName>
</protein>
<evidence type="ECO:0000313" key="2">
    <source>
        <dbReference type="EMBL" id="THU51168.1"/>
    </source>
</evidence>
<name>A0A4S8IR85_MUSBA</name>